<accession>A0A3G9JEJ0</accession>
<reference evidence="1 2" key="1">
    <citation type="submission" date="2018-11" db="EMBL/GenBank/DDBJ databases">
        <title>Complete genome sequence of Paenibacillus baekrokdamisoli strain KCTC 33723.</title>
        <authorList>
            <person name="Kang S.W."/>
            <person name="Lee K.C."/>
            <person name="Kim K.K."/>
            <person name="Kim J.S."/>
            <person name="Kim D.S."/>
            <person name="Ko S.H."/>
            <person name="Yang S.H."/>
            <person name="Lee J.S."/>
        </authorList>
    </citation>
    <scope>NUCLEOTIDE SEQUENCE [LARGE SCALE GENOMIC DNA]</scope>
    <source>
        <strain evidence="1 2">KCTC 33723</strain>
    </source>
</reference>
<keyword evidence="2" id="KW-1185">Reference proteome</keyword>
<name>A0A3G9JEJ0_9BACL</name>
<proteinExistence type="predicted"/>
<dbReference type="Pfam" id="PF00395">
    <property type="entry name" value="SLH"/>
    <property type="match status" value="1"/>
</dbReference>
<gene>
    <name evidence="1" type="ORF">Back11_37730</name>
</gene>
<protein>
    <submittedName>
        <fullName evidence="1">Uncharacterized protein</fullName>
    </submittedName>
</protein>
<organism evidence="1 2">
    <name type="scientific">Paenibacillus baekrokdamisoli</name>
    <dbReference type="NCBI Taxonomy" id="1712516"/>
    <lineage>
        <taxon>Bacteria</taxon>
        <taxon>Bacillati</taxon>
        <taxon>Bacillota</taxon>
        <taxon>Bacilli</taxon>
        <taxon>Bacillales</taxon>
        <taxon>Paenibacillaceae</taxon>
        <taxon>Paenibacillus</taxon>
    </lineage>
</organism>
<evidence type="ECO:0000313" key="2">
    <source>
        <dbReference type="Proteomes" id="UP000275368"/>
    </source>
</evidence>
<sequence>MPWDIAVWNCKYTPLDELLGTFTDAKNVSEWAKISIADCLQAGVVTGRNSTELAPQAYISRAEVATIIQRLLKKSELI</sequence>
<evidence type="ECO:0000313" key="1">
    <source>
        <dbReference type="EMBL" id="BBH22428.1"/>
    </source>
</evidence>
<dbReference type="PROSITE" id="PS51272">
    <property type="entry name" value="SLH"/>
    <property type="match status" value="1"/>
</dbReference>
<dbReference type="InterPro" id="IPR001119">
    <property type="entry name" value="SLH_dom"/>
</dbReference>
<dbReference type="KEGG" id="pbk:Back11_37730"/>
<dbReference type="AlphaFoldDB" id="A0A3G9JEJ0"/>
<dbReference type="Proteomes" id="UP000275368">
    <property type="component" value="Chromosome"/>
</dbReference>
<dbReference type="RefSeq" id="WP_164522872.1">
    <property type="nucleotide sequence ID" value="NZ_AP019308.1"/>
</dbReference>
<dbReference type="EMBL" id="AP019308">
    <property type="protein sequence ID" value="BBH22428.1"/>
    <property type="molecule type" value="Genomic_DNA"/>
</dbReference>